<feature type="compositionally biased region" description="Basic residues" evidence="9">
    <location>
        <begin position="158"/>
        <end position="168"/>
    </location>
</feature>
<evidence type="ECO:0000256" key="3">
    <source>
        <dbReference type="ARBA" id="ARBA00022723"/>
    </source>
</evidence>
<keyword evidence="4" id="KW-0677">Repeat</keyword>
<name>A0A0C3NYA1_PHLG1</name>
<dbReference type="SMART" id="SM00343">
    <property type="entry name" value="ZnF_C2HC"/>
    <property type="match status" value="5"/>
</dbReference>
<feature type="compositionally biased region" description="Acidic residues" evidence="9">
    <location>
        <begin position="85"/>
        <end position="99"/>
    </location>
</feature>
<dbReference type="GO" id="GO:0071031">
    <property type="term" value="P:nuclear mRNA surveillance of mRNA 3'-end processing"/>
    <property type="evidence" value="ECO:0007669"/>
    <property type="project" value="TreeGrafter"/>
</dbReference>
<dbReference type="InterPro" id="IPR051644">
    <property type="entry name" value="TRAMP_AT-DNA-binding"/>
</dbReference>
<gene>
    <name evidence="11" type="ORF">PHLGIDRAFT_33917</name>
</gene>
<feature type="domain" description="CCHC-type" evidence="10">
    <location>
        <begin position="412"/>
        <end position="427"/>
    </location>
</feature>
<dbReference type="PROSITE" id="PS50158">
    <property type="entry name" value="ZF_CCHC"/>
    <property type="match status" value="2"/>
</dbReference>
<dbReference type="InterPro" id="IPR001878">
    <property type="entry name" value="Znf_CCHC"/>
</dbReference>
<dbReference type="GO" id="GO:0008270">
    <property type="term" value="F:zinc ion binding"/>
    <property type="evidence" value="ECO:0007669"/>
    <property type="project" value="UniProtKB-KW"/>
</dbReference>
<dbReference type="PANTHER" id="PTHR46543">
    <property type="entry name" value="ZINC FINGER CCHC DOMAIN-CONTAINING PROTEIN 7"/>
    <property type="match status" value="1"/>
</dbReference>
<dbReference type="HOGENOM" id="CLU_028683_0_0_1"/>
<evidence type="ECO:0000256" key="2">
    <source>
        <dbReference type="ARBA" id="ARBA00022664"/>
    </source>
</evidence>
<accession>A0A0C3NYA1</accession>
<evidence type="ECO:0000256" key="6">
    <source>
        <dbReference type="ARBA" id="ARBA00022833"/>
    </source>
</evidence>
<dbReference type="GO" id="GO:0071037">
    <property type="term" value="P:nuclear polyadenylation-dependent snRNA catabolic process"/>
    <property type="evidence" value="ECO:0007669"/>
    <property type="project" value="TreeGrafter"/>
</dbReference>
<feature type="compositionally biased region" description="Basic and acidic residues" evidence="9">
    <location>
        <begin position="169"/>
        <end position="181"/>
    </location>
</feature>
<dbReference type="InterPro" id="IPR036875">
    <property type="entry name" value="Znf_CCHC_sf"/>
</dbReference>
<evidence type="ECO:0000259" key="10">
    <source>
        <dbReference type="PROSITE" id="PS50158"/>
    </source>
</evidence>
<evidence type="ECO:0000256" key="4">
    <source>
        <dbReference type="ARBA" id="ARBA00022737"/>
    </source>
</evidence>
<evidence type="ECO:0000313" key="11">
    <source>
        <dbReference type="EMBL" id="KIP10394.1"/>
    </source>
</evidence>
<keyword evidence="6" id="KW-0862">Zinc</keyword>
<sequence>MNGKEIIDLTSSEDHEVIILDSGDENKGPLTKRTRRKAAGGPDGGSEVPADAEGAAGNDTEDMLRRKKRRSQRAKRRKQTIVGSEEGEVIEIDGTEDSEQVSRAQSEERNATGESSRPISGKVAGDRTARNLLDRLADAEDARAPNSETEHRPSNSERKKKKKRKRRRDDHEMETKGHDPLDSLFFVDDGPAEVPAAAKFRDPAIPSVSSADKANEQAVDDKPLLLLPGHVSVFEGTGDAPLEIIVPPEPDSEDEDYIEYLDYDDDRRAGVARYFDDPAEAKPTRIICKRCGAEDGHKAKDCFLMICLTCGARDEHSTRSCPISKTCYTCGMKGHLNRDCPNRYTARGHGKYEDCDRCGSTFHQTIECPTLWRMYDYVDDSERLRILHEREEVRDLDLGEGGEGYIGPDDWCYNCGGCGHLGDDCTQPHPQEFPREPSAFSVYNINAGPFADAQVPELRKPSRAATYAAQAEKAWGDGYG</sequence>
<keyword evidence="12" id="KW-1185">Reference proteome</keyword>
<feature type="domain" description="CCHC-type" evidence="10">
    <location>
        <begin position="327"/>
        <end position="342"/>
    </location>
</feature>
<dbReference type="GO" id="GO:0071038">
    <property type="term" value="P:TRAMP-dependent tRNA surveillance pathway"/>
    <property type="evidence" value="ECO:0007669"/>
    <property type="project" value="TreeGrafter"/>
</dbReference>
<dbReference type="GO" id="GO:0006397">
    <property type="term" value="P:mRNA processing"/>
    <property type="evidence" value="ECO:0007669"/>
    <property type="project" value="UniProtKB-KW"/>
</dbReference>
<evidence type="ECO:0000313" key="12">
    <source>
        <dbReference type="Proteomes" id="UP000053257"/>
    </source>
</evidence>
<keyword evidence="7" id="KW-0539">Nucleus</keyword>
<dbReference type="GO" id="GO:0071039">
    <property type="term" value="P:nuclear polyadenylation-dependent CUT catabolic process"/>
    <property type="evidence" value="ECO:0007669"/>
    <property type="project" value="TreeGrafter"/>
</dbReference>
<organism evidence="11 12">
    <name type="scientific">Phlebiopsis gigantea (strain 11061_1 CR5-6)</name>
    <name type="common">White-rot fungus</name>
    <name type="synonym">Peniophora gigantea</name>
    <dbReference type="NCBI Taxonomy" id="745531"/>
    <lineage>
        <taxon>Eukaryota</taxon>
        <taxon>Fungi</taxon>
        <taxon>Dikarya</taxon>
        <taxon>Basidiomycota</taxon>
        <taxon>Agaricomycotina</taxon>
        <taxon>Agaricomycetes</taxon>
        <taxon>Polyporales</taxon>
        <taxon>Phanerochaetaceae</taxon>
        <taxon>Phlebiopsis</taxon>
    </lineage>
</organism>
<evidence type="ECO:0000256" key="1">
    <source>
        <dbReference type="ARBA" id="ARBA00004123"/>
    </source>
</evidence>
<dbReference type="AlphaFoldDB" id="A0A0C3NYA1"/>
<dbReference type="Proteomes" id="UP000053257">
    <property type="component" value="Unassembled WGS sequence"/>
</dbReference>
<dbReference type="Pfam" id="PF00098">
    <property type="entry name" value="zf-CCHC"/>
    <property type="match status" value="1"/>
</dbReference>
<dbReference type="GO" id="GO:0071036">
    <property type="term" value="P:nuclear polyadenylation-dependent snoRNA catabolic process"/>
    <property type="evidence" value="ECO:0007669"/>
    <property type="project" value="TreeGrafter"/>
</dbReference>
<feature type="region of interest" description="Disordered" evidence="9">
    <location>
        <begin position="18"/>
        <end position="184"/>
    </location>
</feature>
<evidence type="ECO:0000256" key="8">
    <source>
        <dbReference type="PROSITE-ProRule" id="PRU00047"/>
    </source>
</evidence>
<dbReference type="Gene3D" id="4.10.60.10">
    <property type="entry name" value="Zinc finger, CCHC-type"/>
    <property type="match status" value="2"/>
</dbReference>
<dbReference type="GO" id="GO:0003723">
    <property type="term" value="F:RNA binding"/>
    <property type="evidence" value="ECO:0007669"/>
    <property type="project" value="TreeGrafter"/>
</dbReference>
<dbReference type="EMBL" id="KN840455">
    <property type="protein sequence ID" value="KIP10394.1"/>
    <property type="molecule type" value="Genomic_DNA"/>
</dbReference>
<dbReference type="OrthoDB" id="7608935at2759"/>
<feature type="compositionally biased region" description="Basic and acidic residues" evidence="9">
    <location>
        <begin position="124"/>
        <end position="157"/>
    </location>
</feature>
<keyword evidence="3" id="KW-0479">Metal-binding</keyword>
<reference evidence="11 12" key="1">
    <citation type="journal article" date="2014" name="PLoS Genet.">
        <title>Analysis of the Phlebiopsis gigantea genome, transcriptome and secretome provides insight into its pioneer colonization strategies of wood.</title>
        <authorList>
            <person name="Hori C."/>
            <person name="Ishida T."/>
            <person name="Igarashi K."/>
            <person name="Samejima M."/>
            <person name="Suzuki H."/>
            <person name="Master E."/>
            <person name="Ferreira P."/>
            <person name="Ruiz-Duenas F.J."/>
            <person name="Held B."/>
            <person name="Canessa P."/>
            <person name="Larrondo L.F."/>
            <person name="Schmoll M."/>
            <person name="Druzhinina I.S."/>
            <person name="Kubicek C.P."/>
            <person name="Gaskell J.A."/>
            <person name="Kersten P."/>
            <person name="St John F."/>
            <person name="Glasner J."/>
            <person name="Sabat G."/>
            <person name="Splinter BonDurant S."/>
            <person name="Syed K."/>
            <person name="Yadav J."/>
            <person name="Mgbeahuruike A.C."/>
            <person name="Kovalchuk A."/>
            <person name="Asiegbu F.O."/>
            <person name="Lackner G."/>
            <person name="Hoffmeister D."/>
            <person name="Rencoret J."/>
            <person name="Gutierrez A."/>
            <person name="Sun H."/>
            <person name="Lindquist E."/>
            <person name="Barry K."/>
            <person name="Riley R."/>
            <person name="Grigoriev I.V."/>
            <person name="Henrissat B."/>
            <person name="Kues U."/>
            <person name="Berka R.M."/>
            <person name="Martinez A.T."/>
            <person name="Covert S.F."/>
            <person name="Blanchette R.A."/>
            <person name="Cullen D."/>
        </authorList>
    </citation>
    <scope>NUCLEOTIDE SEQUENCE [LARGE SCALE GENOMIC DNA]</scope>
    <source>
        <strain evidence="11 12">11061_1 CR5-6</strain>
    </source>
</reference>
<evidence type="ECO:0000256" key="5">
    <source>
        <dbReference type="ARBA" id="ARBA00022771"/>
    </source>
</evidence>
<feature type="compositionally biased region" description="Basic residues" evidence="9">
    <location>
        <begin position="65"/>
        <end position="79"/>
    </location>
</feature>
<proteinExistence type="predicted"/>
<keyword evidence="2" id="KW-0507">mRNA processing</keyword>
<comment type="subcellular location">
    <subcellularLocation>
        <location evidence="1">Nucleus</location>
    </subcellularLocation>
</comment>
<evidence type="ECO:0000256" key="7">
    <source>
        <dbReference type="ARBA" id="ARBA00023242"/>
    </source>
</evidence>
<protein>
    <recommendedName>
        <fullName evidence="10">CCHC-type domain-containing protein</fullName>
    </recommendedName>
</protein>
<dbReference type="PANTHER" id="PTHR46543:SF1">
    <property type="entry name" value="ZINC FINGER CCHC DOMAIN-CONTAINING PROTEIN 7"/>
    <property type="match status" value="1"/>
</dbReference>
<feature type="non-terminal residue" evidence="11">
    <location>
        <position position="480"/>
    </location>
</feature>
<keyword evidence="5 8" id="KW-0863">Zinc-finger</keyword>
<dbReference type="STRING" id="745531.A0A0C3NYA1"/>
<dbReference type="GO" id="GO:0071035">
    <property type="term" value="P:nuclear polyadenylation-dependent rRNA catabolic process"/>
    <property type="evidence" value="ECO:0007669"/>
    <property type="project" value="TreeGrafter"/>
</dbReference>
<dbReference type="SUPFAM" id="SSF57756">
    <property type="entry name" value="Retrovirus zinc finger-like domains"/>
    <property type="match status" value="1"/>
</dbReference>
<evidence type="ECO:0000256" key="9">
    <source>
        <dbReference type="SAM" id="MobiDB-lite"/>
    </source>
</evidence>
<dbReference type="GO" id="GO:0031499">
    <property type="term" value="C:TRAMP complex"/>
    <property type="evidence" value="ECO:0007669"/>
    <property type="project" value="TreeGrafter"/>
</dbReference>